<comment type="function">
    <text evidence="1">Stereospecific condensation of phosphoenolpyruvate (PEP) and D-erythrose-4-phosphate (E4P) giving rise to 3-deoxy-D-arabino-heptulosonate-7-phosphate (DAHP).</text>
</comment>
<evidence type="ECO:0000256" key="2">
    <source>
        <dbReference type="ARBA" id="ARBA00004688"/>
    </source>
</evidence>
<feature type="domain" description="DAHP synthetase I/KDSA" evidence="9">
    <location>
        <begin position="71"/>
        <end position="366"/>
    </location>
</feature>
<dbReference type="RefSeq" id="XP_025600118.1">
    <property type="nucleotide sequence ID" value="XM_025741844.1"/>
</dbReference>
<dbReference type="Gene3D" id="3.20.20.70">
    <property type="entry name" value="Aldolase class I"/>
    <property type="match status" value="1"/>
</dbReference>
<dbReference type="PIRSF" id="PIRSF001361">
    <property type="entry name" value="DAHP_synthase"/>
    <property type="match status" value="1"/>
</dbReference>
<protein>
    <recommendedName>
        <fullName evidence="8">Phospho-2-dehydro-3-deoxyheptonate aldolase</fullName>
        <ecNumber evidence="8">2.5.1.54</ecNumber>
    </recommendedName>
</protein>
<dbReference type="OrthoDB" id="4699125at2759"/>
<dbReference type="EC" id="2.5.1.54" evidence="8"/>
<sequence>MTADAAPPLVDSLAANGAAASASNGDAYVYSQDVHVAGYEPLIAPALLLHETPLSEAGRRTVARGRGEASAVIAGRDDRLVVVVGPCSIHNPEEAIEYGERLVKEMPKWPGLVVIMRAYFEKPRTTVGWKGLINDPDINGSFQINRGLKIARELLINLTSLGLPLACEVLDTISPQYTSDLYSWGAIGARTTESQLHRELVSGLSMPIGFKNGTDGSLRVALDAIRASAQPHAFMGVTSQGLAAIVRTTGNADLHIVHRGGGGKTNYDAESVQASAATMQKEGRTPSIMVDCSHGNSQKDYRKQSLGVAAVCEQLAAGERAITGVMLESNLEAGAQSMPAGGTLADLKKGVSLTDACVGWEETVKLLGDLNEAVLKRRGTKA</sequence>
<accession>A0A316ZE79</accession>
<evidence type="ECO:0000256" key="4">
    <source>
        <dbReference type="ARBA" id="ARBA00022605"/>
    </source>
</evidence>
<reference evidence="10 11" key="1">
    <citation type="journal article" date="2018" name="Mol. Biol. Evol.">
        <title>Broad Genomic Sampling Reveals a Smut Pathogenic Ancestry of the Fungal Clade Ustilaginomycotina.</title>
        <authorList>
            <person name="Kijpornyongpan T."/>
            <person name="Mondo S.J."/>
            <person name="Barry K."/>
            <person name="Sandor L."/>
            <person name="Lee J."/>
            <person name="Lipzen A."/>
            <person name="Pangilinan J."/>
            <person name="LaButti K."/>
            <person name="Hainaut M."/>
            <person name="Henrissat B."/>
            <person name="Grigoriev I.V."/>
            <person name="Spatafora J.W."/>
            <person name="Aime M.C."/>
        </authorList>
    </citation>
    <scope>NUCLEOTIDE SEQUENCE [LARGE SCALE GENOMIC DNA]</scope>
    <source>
        <strain evidence="10 11">MCA 4186</strain>
    </source>
</reference>
<evidence type="ECO:0000256" key="5">
    <source>
        <dbReference type="ARBA" id="ARBA00022679"/>
    </source>
</evidence>
<dbReference type="InterPro" id="IPR006219">
    <property type="entry name" value="DAHP_synth_1"/>
</dbReference>
<gene>
    <name evidence="10" type="ORF">FA09DRAFT_328619</name>
</gene>
<proteinExistence type="inferred from homology"/>
<comment type="similarity">
    <text evidence="3 8">Belongs to the class-I DAHP synthase family.</text>
</comment>
<dbReference type="FunFam" id="3.20.20.70:FF:000005">
    <property type="entry name" value="Phospho-2-dehydro-3-deoxyheptonate aldolase"/>
    <property type="match status" value="1"/>
</dbReference>
<dbReference type="GO" id="GO:0008652">
    <property type="term" value="P:amino acid biosynthetic process"/>
    <property type="evidence" value="ECO:0007669"/>
    <property type="project" value="UniProtKB-KW"/>
</dbReference>
<keyword evidence="5 8" id="KW-0808">Transferase</keyword>
<dbReference type="GO" id="GO:0003849">
    <property type="term" value="F:3-deoxy-7-phosphoheptulonate synthase activity"/>
    <property type="evidence" value="ECO:0007669"/>
    <property type="project" value="UniProtKB-EC"/>
</dbReference>
<dbReference type="SUPFAM" id="SSF51569">
    <property type="entry name" value="Aldolase"/>
    <property type="match status" value="1"/>
</dbReference>
<dbReference type="NCBIfam" id="TIGR00034">
    <property type="entry name" value="aroFGH"/>
    <property type="match status" value="1"/>
</dbReference>
<keyword evidence="11" id="KW-1185">Reference proteome</keyword>
<evidence type="ECO:0000259" key="9">
    <source>
        <dbReference type="Pfam" id="PF00793"/>
    </source>
</evidence>
<dbReference type="PANTHER" id="PTHR21225">
    <property type="entry name" value="PHOSPHO-2-DEHYDRO-3-DEOXYHEPTONATE ALDOLASE DAHP SYNTHETASE"/>
    <property type="match status" value="1"/>
</dbReference>
<evidence type="ECO:0000256" key="7">
    <source>
        <dbReference type="ARBA" id="ARBA00047508"/>
    </source>
</evidence>
<dbReference type="EMBL" id="KZ819287">
    <property type="protein sequence ID" value="PWN99839.1"/>
    <property type="molecule type" value="Genomic_DNA"/>
</dbReference>
<comment type="pathway">
    <text evidence="2">Metabolic intermediate biosynthesis; chorismate biosynthesis; chorismate from D-erythrose 4-phosphate and phosphoenolpyruvate: step 1/7.</text>
</comment>
<name>A0A316ZE79_9BASI</name>
<dbReference type="GO" id="GO:0009073">
    <property type="term" value="P:aromatic amino acid family biosynthetic process"/>
    <property type="evidence" value="ECO:0007669"/>
    <property type="project" value="UniProtKB-KW"/>
</dbReference>
<keyword evidence="6 8" id="KW-0057">Aromatic amino acid biosynthesis</keyword>
<evidence type="ECO:0000256" key="3">
    <source>
        <dbReference type="ARBA" id="ARBA00007985"/>
    </source>
</evidence>
<dbReference type="InterPro" id="IPR006218">
    <property type="entry name" value="DAHP1/KDSA"/>
</dbReference>
<dbReference type="Pfam" id="PF00793">
    <property type="entry name" value="DAHP_synth_1"/>
    <property type="match status" value="1"/>
</dbReference>
<dbReference type="GeneID" id="37269388"/>
<organism evidence="10 11">
    <name type="scientific">Tilletiopsis washingtonensis</name>
    <dbReference type="NCBI Taxonomy" id="58919"/>
    <lineage>
        <taxon>Eukaryota</taxon>
        <taxon>Fungi</taxon>
        <taxon>Dikarya</taxon>
        <taxon>Basidiomycota</taxon>
        <taxon>Ustilaginomycotina</taxon>
        <taxon>Exobasidiomycetes</taxon>
        <taxon>Entylomatales</taxon>
        <taxon>Entylomatales incertae sedis</taxon>
        <taxon>Tilletiopsis</taxon>
    </lineage>
</organism>
<dbReference type="Proteomes" id="UP000245946">
    <property type="component" value="Unassembled WGS sequence"/>
</dbReference>
<dbReference type="PANTHER" id="PTHR21225:SF12">
    <property type="entry name" value="PHOSPHO-2-DEHYDRO-3-DEOXYHEPTONATE ALDOLASE, TYROSINE-INHIBITED"/>
    <property type="match status" value="1"/>
</dbReference>
<dbReference type="NCBIfam" id="NF009395">
    <property type="entry name" value="PRK12755.1"/>
    <property type="match status" value="1"/>
</dbReference>
<dbReference type="InterPro" id="IPR013785">
    <property type="entry name" value="Aldolase_TIM"/>
</dbReference>
<dbReference type="STRING" id="58919.A0A316ZE79"/>
<evidence type="ECO:0000256" key="8">
    <source>
        <dbReference type="PIRNR" id="PIRNR001361"/>
    </source>
</evidence>
<evidence type="ECO:0000313" key="10">
    <source>
        <dbReference type="EMBL" id="PWN99839.1"/>
    </source>
</evidence>
<dbReference type="GO" id="GO:0005737">
    <property type="term" value="C:cytoplasm"/>
    <property type="evidence" value="ECO:0007669"/>
    <property type="project" value="TreeGrafter"/>
</dbReference>
<comment type="catalytic activity">
    <reaction evidence="7 8">
        <text>D-erythrose 4-phosphate + phosphoenolpyruvate + H2O = 7-phospho-2-dehydro-3-deoxy-D-arabino-heptonate + phosphate</text>
        <dbReference type="Rhea" id="RHEA:14717"/>
        <dbReference type="ChEBI" id="CHEBI:15377"/>
        <dbReference type="ChEBI" id="CHEBI:16897"/>
        <dbReference type="ChEBI" id="CHEBI:43474"/>
        <dbReference type="ChEBI" id="CHEBI:58394"/>
        <dbReference type="ChEBI" id="CHEBI:58702"/>
        <dbReference type="EC" id="2.5.1.54"/>
    </reaction>
</comment>
<evidence type="ECO:0000256" key="6">
    <source>
        <dbReference type="ARBA" id="ARBA00023141"/>
    </source>
</evidence>
<dbReference type="AlphaFoldDB" id="A0A316ZE79"/>
<keyword evidence="4 8" id="KW-0028">Amino-acid biosynthesis</keyword>
<evidence type="ECO:0000256" key="1">
    <source>
        <dbReference type="ARBA" id="ARBA00003726"/>
    </source>
</evidence>
<evidence type="ECO:0000313" key="11">
    <source>
        <dbReference type="Proteomes" id="UP000245946"/>
    </source>
</evidence>